<dbReference type="Pfam" id="PF19127">
    <property type="entry name" value="Choline_bind_3"/>
    <property type="match status" value="1"/>
</dbReference>
<feature type="signal peptide" evidence="2">
    <location>
        <begin position="1"/>
        <end position="27"/>
    </location>
</feature>
<keyword evidence="1" id="KW-0677">Repeat</keyword>
<organism evidence="3 4">
    <name type="scientific">Blautia obeum ATCC 29174</name>
    <dbReference type="NCBI Taxonomy" id="411459"/>
    <lineage>
        <taxon>Bacteria</taxon>
        <taxon>Bacillati</taxon>
        <taxon>Bacillota</taxon>
        <taxon>Clostridia</taxon>
        <taxon>Lachnospirales</taxon>
        <taxon>Lachnospiraceae</taxon>
        <taxon>Blautia</taxon>
    </lineage>
</organism>
<reference evidence="3 4" key="1">
    <citation type="submission" date="2007-03" db="EMBL/GenBank/DDBJ databases">
        <authorList>
            <person name="Fulton L."/>
            <person name="Clifton S."/>
            <person name="Fulton B."/>
            <person name="Xu J."/>
            <person name="Minx P."/>
            <person name="Pepin K.H."/>
            <person name="Johnson M."/>
            <person name="Thiruvilangam P."/>
            <person name="Bhonagiri V."/>
            <person name="Nash W.E."/>
            <person name="Mardis E.R."/>
            <person name="Wilson R.K."/>
        </authorList>
    </citation>
    <scope>NUCLEOTIDE SEQUENCE [LARGE SCALE GENOMIC DNA]</scope>
    <source>
        <strain evidence="3 4">ATCC 29174</strain>
    </source>
</reference>
<dbReference type="AlphaFoldDB" id="A5ZMA6"/>
<dbReference type="SUPFAM" id="SSF69360">
    <property type="entry name" value="Cell wall binding repeat"/>
    <property type="match status" value="1"/>
</dbReference>
<sequence length="101" mass="11369">MGKVCKKSWIAAIFLGVMLFAAGFAFQASTVDAQAATTGFRTVKGKTYYYKNGKKVKGWLTLNGKKYFLNTRTGVLLKGWQRSSRGPKRYFNKKMVLCIPE</sequence>
<evidence type="ECO:0000313" key="3">
    <source>
        <dbReference type="EMBL" id="EDM89000.1"/>
    </source>
</evidence>
<dbReference type="EMBL" id="AAVO02000001">
    <property type="protein sequence ID" value="EDM89000.1"/>
    <property type="molecule type" value="Genomic_DNA"/>
</dbReference>
<comment type="caution">
    <text evidence="3">The sequence shown here is derived from an EMBL/GenBank/DDBJ whole genome shotgun (WGS) entry which is preliminary data.</text>
</comment>
<evidence type="ECO:0000256" key="1">
    <source>
        <dbReference type="ARBA" id="ARBA00022737"/>
    </source>
</evidence>
<dbReference type="Proteomes" id="UP000006002">
    <property type="component" value="Unassembled WGS sequence"/>
</dbReference>
<proteinExistence type="predicted"/>
<dbReference type="RefSeq" id="WP_005427789.1">
    <property type="nucleotide sequence ID" value="NZ_DS264340.1"/>
</dbReference>
<dbReference type="InterPro" id="IPR018337">
    <property type="entry name" value="Cell_wall/Cho-bd_repeat"/>
</dbReference>
<evidence type="ECO:0000313" key="4">
    <source>
        <dbReference type="Proteomes" id="UP000006002"/>
    </source>
</evidence>
<keyword evidence="2" id="KW-0732">Signal</keyword>
<name>A5ZMA6_9FIRM</name>
<dbReference type="HOGENOM" id="CLU_2286010_0_0_9"/>
<feature type="chain" id="PRO_5038411511" evidence="2">
    <location>
        <begin position="28"/>
        <end position="101"/>
    </location>
</feature>
<dbReference type="Gene3D" id="2.10.270.10">
    <property type="entry name" value="Cholin Binding"/>
    <property type="match status" value="1"/>
</dbReference>
<accession>A5ZMA6</accession>
<gene>
    <name evidence="3" type="ORF">RUMOBE_00123</name>
</gene>
<reference evidence="3 4" key="2">
    <citation type="submission" date="2007-04" db="EMBL/GenBank/DDBJ databases">
        <title>Draft genome sequence of Ruminococcus obeum (ATCC 29174).</title>
        <authorList>
            <person name="Sudarsanam P."/>
            <person name="Ley R."/>
            <person name="Guruge J."/>
            <person name="Turnbaugh P.J."/>
            <person name="Mahowald M."/>
            <person name="Liep D."/>
            <person name="Gordon J."/>
        </authorList>
    </citation>
    <scope>NUCLEOTIDE SEQUENCE [LARGE SCALE GENOMIC DNA]</scope>
    <source>
        <strain evidence="3 4">ATCC 29174</strain>
    </source>
</reference>
<protein>
    <submittedName>
        <fullName evidence="3">Conserved domain protein</fullName>
    </submittedName>
</protein>
<evidence type="ECO:0000256" key="2">
    <source>
        <dbReference type="SAM" id="SignalP"/>
    </source>
</evidence>